<dbReference type="EMBL" id="CAFBMD010000142">
    <property type="protein sequence ID" value="CAB4907597.1"/>
    <property type="molecule type" value="Genomic_DNA"/>
</dbReference>
<organism evidence="6">
    <name type="scientific">freshwater metagenome</name>
    <dbReference type="NCBI Taxonomy" id="449393"/>
    <lineage>
        <taxon>unclassified sequences</taxon>
        <taxon>metagenomes</taxon>
        <taxon>ecological metagenomes</taxon>
    </lineage>
</organism>
<dbReference type="Pfam" id="PF12867">
    <property type="entry name" value="DinB_2"/>
    <property type="match status" value="1"/>
</dbReference>
<accession>A0A6J7TCI1</accession>
<dbReference type="EMBL" id="CAEZZQ010000039">
    <property type="protein sequence ID" value="CAB4774306.1"/>
    <property type="molecule type" value="Genomic_DNA"/>
</dbReference>
<evidence type="ECO:0000313" key="4">
    <source>
        <dbReference type="EMBL" id="CAB4907597.1"/>
    </source>
</evidence>
<evidence type="ECO:0000313" key="2">
    <source>
        <dbReference type="EMBL" id="CAB4705583.1"/>
    </source>
</evidence>
<dbReference type="EMBL" id="CAEZXW010000048">
    <property type="protein sequence ID" value="CAB4705583.1"/>
    <property type="molecule type" value="Genomic_DNA"/>
</dbReference>
<evidence type="ECO:0000313" key="5">
    <source>
        <dbReference type="EMBL" id="CAB5039589.1"/>
    </source>
</evidence>
<dbReference type="EMBL" id="CAFBQA010000053">
    <property type="protein sequence ID" value="CAB5039589.1"/>
    <property type="molecule type" value="Genomic_DNA"/>
</dbReference>
<name>A0A6J7TCI1_9ZZZZ</name>
<dbReference type="SUPFAM" id="SSF109854">
    <property type="entry name" value="DinB/YfiT-like putative metalloenzymes"/>
    <property type="match status" value="1"/>
</dbReference>
<gene>
    <name evidence="2" type="ORF">UFOPK2593_00865</name>
    <name evidence="3" type="ORF">UFOPK2894_00765</name>
    <name evidence="4" type="ORF">UFOPK3492_01290</name>
    <name evidence="5" type="ORF">UFOPK4234_00985</name>
    <name evidence="6" type="ORF">UFOPK4295_00959</name>
</gene>
<evidence type="ECO:0000313" key="3">
    <source>
        <dbReference type="EMBL" id="CAB4774306.1"/>
    </source>
</evidence>
<dbReference type="EMBL" id="CAFBQF010000047">
    <property type="protein sequence ID" value="CAB5050857.1"/>
    <property type="molecule type" value="Genomic_DNA"/>
</dbReference>
<protein>
    <submittedName>
        <fullName evidence="6">Unannotated protein</fullName>
    </submittedName>
</protein>
<sequence length="151" mass="16694">MSKEMVDAYRESGEIFIARAKNLSPTQMNTSPSSGQWSPAYIVHHMADAEAFFTTRFMSILSDEMPDVVPFNEAVFPDTLHYALRSAHASLALIEGARMASAEILNSIESAEWSRKGRHTALGEYSLHDAVAKATSHIQDHLAQIEETLKG</sequence>
<evidence type="ECO:0000313" key="6">
    <source>
        <dbReference type="EMBL" id="CAB5050857.1"/>
    </source>
</evidence>
<dbReference type="Gene3D" id="1.20.120.450">
    <property type="entry name" value="dinb family like domain"/>
    <property type="match status" value="1"/>
</dbReference>
<reference evidence="6" key="1">
    <citation type="submission" date="2020-05" db="EMBL/GenBank/DDBJ databases">
        <authorList>
            <person name="Chiriac C."/>
            <person name="Salcher M."/>
            <person name="Ghai R."/>
            <person name="Kavagutti S V."/>
        </authorList>
    </citation>
    <scope>NUCLEOTIDE SEQUENCE</scope>
</reference>
<dbReference type="AlphaFoldDB" id="A0A6J7TCI1"/>
<dbReference type="InterPro" id="IPR034660">
    <property type="entry name" value="DinB/YfiT-like"/>
</dbReference>
<proteinExistence type="predicted"/>
<evidence type="ECO:0000259" key="1">
    <source>
        <dbReference type="Pfam" id="PF12867"/>
    </source>
</evidence>
<feature type="domain" description="DinB-like" evidence="1">
    <location>
        <begin position="10"/>
        <end position="145"/>
    </location>
</feature>
<dbReference type="InterPro" id="IPR024775">
    <property type="entry name" value="DinB-like"/>
</dbReference>